<feature type="domain" description="Regulator of nucleoside diphosphate kinase N-terminal" evidence="2">
    <location>
        <begin position="11"/>
        <end position="48"/>
    </location>
</feature>
<dbReference type="InterPro" id="IPR029462">
    <property type="entry name" value="Rnk_N"/>
</dbReference>
<dbReference type="Pfam" id="PF01272">
    <property type="entry name" value="GreA_GreB"/>
    <property type="match status" value="1"/>
</dbReference>
<dbReference type="InterPro" id="IPR001437">
    <property type="entry name" value="Tscrpt_elong_fac_GreA/B_C"/>
</dbReference>
<dbReference type="InterPro" id="IPR036953">
    <property type="entry name" value="GreA/GreB_C_sf"/>
</dbReference>
<organism evidence="3 4">
    <name type="scientific">Hansschlegelia zhihuaiae</name>
    <dbReference type="NCBI Taxonomy" id="405005"/>
    <lineage>
        <taxon>Bacteria</taxon>
        <taxon>Pseudomonadati</taxon>
        <taxon>Pseudomonadota</taxon>
        <taxon>Alphaproteobacteria</taxon>
        <taxon>Hyphomicrobiales</taxon>
        <taxon>Methylopilaceae</taxon>
        <taxon>Hansschlegelia</taxon>
    </lineage>
</organism>
<accession>A0A4Q0MC55</accession>
<dbReference type="GO" id="GO:0070063">
    <property type="term" value="F:RNA polymerase binding"/>
    <property type="evidence" value="ECO:0007669"/>
    <property type="project" value="InterPro"/>
</dbReference>
<dbReference type="AlphaFoldDB" id="A0A4Q0MC55"/>
<protein>
    <submittedName>
        <fullName evidence="3">Nucleoside diphosphate kinase regulator</fullName>
    </submittedName>
</protein>
<proteinExistence type="predicted"/>
<reference evidence="3 4" key="1">
    <citation type="submission" date="2018-12" db="EMBL/GenBank/DDBJ databases">
        <title>bacterium Hansschlegelia zhihuaiae S113.</title>
        <authorList>
            <person name="He J."/>
        </authorList>
    </citation>
    <scope>NUCLEOTIDE SEQUENCE [LARGE SCALE GENOMIC DNA]</scope>
    <source>
        <strain evidence="3 4">S 113</strain>
    </source>
</reference>
<dbReference type="Proteomes" id="UP000289708">
    <property type="component" value="Unassembled WGS sequence"/>
</dbReference>
<evidence type="ECO:0000259" key="1">
    <source>
        <dbReference type="Pfam" id="PF01272"/>
    </source>
</evidence>
<dbReference type="PANTHER" id="PTHR30437:SF5">
    <property type="entry name" value="REGULATOR OF NUCLEOSIDE DIPHOSPHATE KINASE"/>
    <property type="match status" value="1"/>
</dbReference>
<dbReference type="Gene3D" id="3.10.50.30">
    <property type="entry name" value="Transcription elongation factor, GreA/GreB, C-terminal domain"/>
    <property type="match status" value="1"/>
</dbReference>
<dbReference type="GO" id="GO:0016301">
    <property type="term" value="F:kinase activity"/>
    <property type="evidence" value="ECO:0007669"/>
    <property type="project" value="UniProtKB-KW"/>
</dbReference>
<feature type="domain" description="Transcription elongation factor GreA/GreB C-terminal" evidence="1">
    <location>
        <begin position="57"/>
        <end position="131"/>
    </location>
</feature>
<dbReference type="Gene3D" id="1.10.286.20">
    <property type="match status" value="1"/>
</dbReference>
<evidence type="ECO:0000313" key="3">
    <source>
        <dbReference type="EMBL" id="RXF70917.1"/>
    </source>
</evidence>
<keyword evidence="3" id="KW-0418">Kinase</keyword>
<evidence type="ECO:0000313" key="4">
    <source>
        <dbReference type="Proteomes" id="UP000289708"/>
    </source>
</evidence>
<dbReference type="Pfam" id="PF14760">
    <property type="entry name" value="Rnk_N"/>
    <property type="match status" value="1"/>
</dbReference>
<dbReference type="GO" id="GO:0032784">
    <property type="term" value="P:regulation of DNA-templated transcription elongation"/>
    <property type="evidence" value="ECO:0007669"/>
    <property type="project" value="InterPro"/>
</dbReference>
<dbReference type="GO" id="GO:0006354">
    <property type="term" value="P:DNA-templated transcription elongation"/>
    <property type="evidence" value="ECO:0007669"/>
    <property type="project" value="TreeGrafter"/>
</dbReference>
<comment type="caution">
    <text evidence="3">The sequence shown here is derived from an EMBL/GenBank/DDBJ whole genome shotgun (WGS) entry which is preliminary data.</text>
</comment>
<gene>
    <name evidence="3" type="ORF">EK403_16040</name>
</gene>
<dbReference type="InterPro" id="IPR023459">
    <property type="entry name" value="Tscrpt_elong_fac_GreA/B_fam"/>
</dbReference>
<dbReference type="OrthoDB" id="192847at2"/>
<keyword evidence="4" id="KW-1185">Reference proteome</keyword>
<keyword evidence="3" id="KW-0808">Transferase</keyword>
<dbReference type="GO" id="GO:0003677">
    <property type="term" value="F:DNA binding"/>
    <property type="evidence" value="ECO:0007669"/>
    <property type="project" value="InterPro"/>
</dbReference>
<dbReference type="NCBIfam" id="NF004396">
    <property type="entry name" value="PRK05753.1"/>
    <property type="match status" value="1"/>
</dbReference>
<dbReference type="EMBL" id="RYFI01000016">
    <property type="protein sequence ID" value="RXF70917.1"/>
    <property type="molecule type" value="Genomic_DNA"/>
</dbReference>
<dbReference type="SUPFAM" id="SSF54534">
    <property type="entry name" value="FKBP-like"/>
    <property type="match status" value="1"/>
</dbReference>
<name>A0A4Q0MC55_9HYPH</name>
<dbReference type="PANTHER" id="PTHR30437">
    <property type="entry name" value="TRANSCRIPTION ELONGATION FACTOR GREA"/>
    <property type="match status" value="1"/>
</dbReference>
<evidence type="ECO:0000259" key="2">
    <source>
        <dbReference type="Pfam" id="PF14760"/>
    </source>
</evidence>
<sequence length="152" mass="16208">MVSGRSVTRKPKIALSTTDHDRLSALAATISRRSPDIADALQTELSRGKLVADHLLPDDVVRMGSTVTYQVEEAAARTVKLVYPAEADIDAGRVSVLTPIGTALLGLSPGQTMPWMTTSGDLRRLLIVAVRQDASDRNAVSGAERVARGFPT</sequence>